<dbReference type="OrthoDB" id="9814202at2"/>
<name>A0A0M7BDJ0_9RHOB</name>
<accession>A0A0M7BDJ0</accession>
<gene>
    <name evidence="2" type="primary">cph2_3</name>
    <name evidence="2" type="ORF">JSE7799_03537</name>
</gene>
<dbReference type="InterPro" id="IPR050706">
    <property type="entry name" value="Cyclic-di-GMP_PDE-like"/>
</dbReference>
<organism evidence="2 3">
    <name type="scientific">Jannaschia seosinensis</name>
    <dbReference type="NCBI Taxonomy" id="313367"/>
    <lineage>
        <taxon>Bacteria</taxon>
        <taxon>Pseudomonadati</taxon>
        <taxon>Pseudomonadota</taxon>
        <taxon>Alphaproteobacteria</taxon>
        <taxon>Rhodobacterales</taxon>
        <taxon>Roseobacteraceae</taxon>
        <taxon>Jannaschia</taxon>
    </lineage>
</organism>
<dbReference type="SMART" id="SM00065">
    <property type="entry name" value="GAF"/>
    <property type="match status" value="1"/>
</dbReference>
<dbReference type="InterPro" id="IPR029016">
    <property type="entry name" value="GAF-like_dom_sf"/>
</dbReference>
<keyword evidence="3" id="KW-1185">Reference proteome</keyword>
<feature type="domain" description="EAL" evidence="1">
    <location>
        <begin position="170"/>
        <end position="410"/>
    </location>
</feature>
<evidence type="ECO:0000259" key="1">
    <source>
        <dbReference type="PROSITE" id="PS50883"/>
    </source>
</evidence>
<dbReference type="InterPro" id="IPR035919">
    <property type="entry name" value="EAL_sf"/>
</dbReference>
<dbReference type="PANTHER" id="PTHR33121:SF76">
    <property type="entry name" value="SIGNALING PROTEIN"/>
    <property type="match status" value="1"/>
</dbReference>
<dbReference type="PANTHER" id="PTHR33121">
    <property type="entry name" value="CYCLIC DI-GMP PHOSPHODIESTERASE PDEF"/>
    <property type="match status" value="1"/>
</dbReference>
<dbReference type="Gene3D" id="3.20.20.450">
    <property type="entry name" value="EAL domain"/>
    <property type="match status" value="1"/>
</dbReference>
<dbReference type="Pfam" id="PF13185">
    <property type="entry name" value="GAF_2"/>
    <property type="match status" value="1"/>
</dbReference>
<evidence type="ECO:0000313" key="2">
    <source>
        <dbReference type="EMBL" id="CUH40800.1"/>
    </source>
</evidence>
<evidence type="ECO:0000313" key="3">
    <source>
        <dbReference type="Proteomes" id="UP000049455"/>
    </source>
</evidence>
<dbReference type="Proteomes" id="UP000049455">
    <property type="component" value="Unassembled WGS sequence"/>
</dbReference>
<dbReference type="Pfam" id="PF00563">
    <property type="entry name" value="EAL"/>
    <property type="match status" value="1"/>
</dbReference>
<dbReference type="SMART" id="SM00052">
    <property type="entry name" value="EAL"/>
    <property type="match status" value="1"/>
</dbReference>
<dbReference type="CDD" id="cd01948">
    <property type="entry name" value="EAL"/>
    <property type="match status" value="1"/>
</dbReference>
<reference evidence="2 3" key="1">
    <citation type="submission" date="2015-09" db="EMBL/GenBank/DDBJ databases">
        <authorList>
            <person name="Jackson K.R."/>
            <person name="Lunt B.L."/>
            <person name="Fisher J.N.B."/>
            <person name="Gardner A.V."/>
            <person name="Bailey M.E."/>
            <person name="Deus L.M."/>
            <person name="Earl A.S."/>
            <person name="Gibby P.D."/>
            <person name="Hartmann K.A."/>
            <person name="Liu J.E."/>
            <person name="Manci A.M."/>
            <person name="Nielsen D.A."/>
            <person name="Solomon M.B."/>
            <person name="Breakwell D.P."/>
            <person name="Burnett S.H."/>
            <person name="Grose J.H."/>
        </authorList>
    </citation>
    <scope>NUCLEOTIDE SEQUENCE [LARGE SCALE GENOMIC DNA]</scope>
    <source>
        <strain evidence="2 3">CECT 7799</strain>
    </source>
</reference>
<dbReference type="GO" id="GO:0071111">
    <property type="term" value="F:cyclic-guanylate-specific phosphodiesterase activity"/>
    <property type="evidence" value="ECO:0007669"/>
    <property type="project" value="InterPro"/>
</dbReference>
<dbReference type="PROSITE" id="PS50883">
    <property type="entry name" value="EAL"/>
    <property type="match status" value="1"/>
</dbReference>
<proteinExistence type="predicted"/>
<dbReference type="SUPFAM" id="SSF55781">
    <property type="entry name" value="GAF domain-like"/>
    <property type="match status" value="1"/>
</dbReference>
<dbReference type="STRING" id="313367.JSE7799_03537"/>
<dbReference type="InterPro" id="IPR003018">
    <property type="entry name" value="GAF"/>
</dbReference>
<dbReference type="InterPro" id="IPR001633">
    <property type="entry name" value="EAL_dom"/>
</dbReference>
<protein>
    <submittedName>
        <fullName evidence="2">Bacteriophytochrome cph2</fullName>
    </submittedName>
</protein>
<dbReference type="Gene3D" id="3.30.450.40">
    <property type="match status" value="1"/>
</dbReference>
<sequence length="410" mass="45043">MKQERIDIPSAVALTDPNRESEDEIIDRALDAVRSHLDMPIAYLCEIVDDRTIFRHVSAPGLEHLIHRGNSYALDEVYCGHILAGNLPNLIPDTGALPLAREMPITAAVPIGSHASLPIHRADGSIYGTLCCLSPAPNPGLNPRDLNTMRLFAELAAEQVRTRLARRQTHEEIANRIKAVIAAREWKMAFQPIYTLSDGKLSSFEALSRFRSDPYRTPDLWFSDAAQVGRKPDLEVAVIETALRALDELDQGVRLSVNAAPDTVSTGGLAPIFARFGAERITLEVTEHERCNDFDRFAAAVSTIRRQGTLVAIDDVGAGYSGLHQILRLNPDILKLDMSLVRDIHIDPARRSLVSAMVHFASETGAQLTAEGIECEEERDVLRDLGVRYGQGYFLGRPGEVSDAADTDPG</sequence>
<dbReference type="SUPFAM" id="SSF141868">
    <property type="entry name" value="EAL domain-like"/>
    <property type="match status" value="1"/>
</dbReference>
<dbReference type="EMBL" id="CYPR01000231">
    <property type="protein sequence ID" value="CUH40800.1"/>
    <property type="molecule type" value="Genomic_DNA"/>
</dbReference>
<dbReference type="AlphaFoldDB" id="A0A0M7BDJ0"/>